<sequence length="35" mass="3943">MTIIRPTVVLMREDELIVLFASSVQPFLEEAAILP</sequence>
<dbReference type="EMBL" id="FNKH01000002">
    <property type="protein sequence ID" value="SDR06234.1"/>
    <property type="molecule type" value="Genomic_DNA"/>
</dbReference>
<proteinExistence type="predicted"/>
<keyword evidence="2" id="KW-1185">Reference proteome</keyword>
<accession>A0A1H1FZ11</accession>
<name>A0A1H1FZ11_9MICC</name>
<evidence type="ECO:0000313" key="2">
    <source>
        <dbReference type="Proteomes" id="UP000181917"/>
    </source>
</evidence>
<gene>
    <name evidence="1" type="ORF">SAMN04489742_3739</name>
</gene>
<organism evidence="1 2">
    <name type="scientific">Crystallibacter crystallopoietes</name>
    <dbReference type="NCBI Taxonomy" id="37928"/>
    <lineage>
        <taxon>Bacteria</taxon>
        <taxon>Bacillati</taxon>
        <taxon>Actinomycetota</taxon>
        <taxon>Actinomycetes</taxon>
        <taxon>Micrococcales</taxon>
        <taxon>Micrococcaceae</taxon>
        <taxon>Crystallibacter</taxon>
    </lineage>
</organism>
<reference evidence="1 2" key="1">
    <citation type="submission" date="2016-10" db="EMBL/GenBank/DDBJ databases">
        <authorList>
            <person name="de Groot N.N."/>
        </authorList>
    </citation>
    <scope>NUCLEOTIDE SEQUENCE [LARGE SCALE GENOMIC DNA]</scope>
    <source>
        <strain evidence="1 2">DSM 20117</strain>
    </source>
</reference>
<dbReference type="AlphaFoldDB" id="A0A1H1FZ11"/>
<evidence type="ECO:0000313" key="1">
    <source>
        <dbReference type="EMBL" id="SDR06234.1"/>
    </source>
</evidence>
<dbReference type="STRING" id="37928.SAMN04489742_3739"/>
<dbReference type="Proteomes" id="UP000181917">
    <property type="component" value="Unassembled WGS sequence"/>
</dbReference>
<protein>
    <submittedName>
        <fullName evidence="1">Uncharacterized protein</fullName>
    </submittedName>
</protein>